<dbReference type="Proteomes" id="UP001589844">
    <property type="component" value="Unassembled WGS sequence"/>
</dbReference>
<evidence type="ECO:0000256" key="2">
    <source>
        <dbReference type="ARBA" id="ARBA00022801"/>
    </source>
</evidence>
<evidence type="ECO:0000256" key="1">
    <source>
        <dbReference type="ARBA" id="ARBA00022723"/>
    </source>
</evidence>
<keyword evidence="2 4" id="KW-0378">Hydrolase</keyword>
<accession>A0ABV6ID76</accession>
<feature type="domain" description="HD" evidence="3">
    <location>
        <begin position="15"/>
        <end position="179"/>
    </location>
</feature>
<reference evidence="4 5" key="1">
    <citation type="submission" date="2024-09" db="EMBL/GenBank/DDBJ databases">
        <authorList>
            <person name="Sun Q."/>
            <person name="Mori K."/>
        </authorList>
    </citation>
    <scope>NUCLEOTIDE SEQUENCE [LARGE SCALE GENOMIC DNA]</scope>
    <source>
        <strain evidence="4 5">CCM 8677</strain>
    </source>
</reference>
<name>A0ABV6ID76_9BURK</name>
<dbReference type="InterPro" id="IPR006674">
    <property type="entry name" value="HD_domain"/>
</dbReference>
<keyword evidence="1" id="KW-0479">Metal-binding</keyword>
<dbReference type="GO" id="GO:0016787">
    <property type="term" value="F:hydrolase activity"/>
    <property type="evidence" value="ECO:0007669"/>
    <property type="project" value="UniProtKB-KW"/>
</dbReference>
<dbReference type="RefSeq" id="WP_390211560.1">
    <property type="nucleotide sequence ID" value="NZ_JBHLXJ010000008.1"/>
</dbReference>
<evidence type="ECO:0000259" key="3">
    <source>
        <dbReference type="Pfam" id="PF13023"/>
    </source>
</evidence>
<dbReference type="Pfam" id="PF13023">
    <property type="entry name" value="HD_3"/>
    <property type="match status" value="1"/>
</dbReference>
<dbReference type="EMBL" id="JBHLXJ010000008">
    <property type="protein sequence ID" value="MFC0349780.1"/>
    <property type="molecule type" value="Genomic_DNA"/>
</dbReference>
<protein>
    <submittedName>
        <fullName evidence="4">HD family hydrolase</fullName>
    </submittedName>
</protein>
<organism evidence="4 5">
    <name type="scientific">Undibacterium danionis</name>
    <dbReference type="NCBI Taxonomy" id="1812100"/>
    <lineage>
        <taxon>Bacteria</taxon>
        <taxon>Pseudomonadati</taxon>
        <taxon>Pseudomonadota</taxon>
        <taxon>Betaproteobacteria</taxon>
        <taxon>Burkholderiales</taxon>
        <taxon>Oxalobacteraceae</taxon>
        <taxon>Undibacterium</taxon>
    </lineage>
</organism>
<sequence length="198" mass="22739">MTQELSQQIDFILELDKLKAVYRKALIKADNNRYENSAEHSWHISLTAHVLAPYADETVDISRVTLMLLIHDIVEIDAGDTFAFDHHTILGQQADKEIAAAERIFGLLPASQRQKIIALWHEFEQAETPDAQFAKAMDRILPLIQNMQNEGGSWAQNKVYKHQVINRNQYLETSAPKLWDYVLTQIDIATDKGWLQIE</sequence>
<dbReference type="InterPro" id="IPR039356">
    <property type="entry name" value="YfbR/HDDC2"/>
</dbReference>
<comment type="caution">
    <text evidence="4">The sequence shown here is derived from an EMBL/GenBank/DDBJ whole genome shotgun (WGS) entry which is preliminary data.</text>
</comment>
<dbReference type="Gene3D" id="1.10.3210.10">
    <property type="entry name" value="Hypothetical protein af1432"/>
    <property type="match status" value="1"/>
</dbReference>
<dbReference type="SUPFAM" id="SSF109604">
    <property type="entry name" value="HD-domain/PDEase-like"/>
    <property type="match status" value="1"/>
</dbReference>
<dbReference type="PANTHER" id="PTHR11845:SF13">
    <property type="entry name" value="5'-DEOXYNUCLEOTIDASE HDDC2"/>
    <property type="match status" value="1"/>
</dbReference>
<gene>
    <name evidence="4" type="ORF">ACFFJH_08175</name>
</gene>
<evidence type="ECO:0000313" key="4">
    <source>
        <dbReference type="EMBL" id="MFC0349780.1"/>
    </source>
</evidence>
<dbReference type="PANTHER" id="PTHR11845">
    <property type="entry name" value="5'-DEOXYNUCLEOTIDASE HDDC2"/>
    <property type="match status" value="1"/>
</dbReference>
<proteinExistence type="predicted"/>
<keyword evidence="5" id="KW-1185">Reference proteome</keyword>
<evidence type="ECO:0000313" key="5">
    <source>
        <dbReference type="Proteomes" id="UP001589844"/>
    </source>
</evidence>